<evidence type="ECO:0000256" key="1">
    <source>
        <dbReference type="ARBA" id="ARBA00008635"/>
    </source>
</evidence>
<reference evidence="4 5" key="1">
    <citation type="submission" date="2020-08" db="EMBL/GenBank/DDBJ databases">
        <title>Cohnella phylogeny.</title>
        <authorList>
            <person name="Dunlap C."/>
        </authorList>
    </citation>
    <scope>NUCLEOTIDE SEQUENCE [LARGE SCALE GENOMIC DNA]</scope>
    <source>
        <strain evidence="4 5">DSM 28246</strain>
    </source>
</reference>
<dbReference type="PANTHER" id="PTHR37302">
    <property type="entry name" value="SLR1116 PROTEIN"/>
    <property type="match status" value="1"/>
</dbReference>
<evidence type="ECO:0000313" key="4">
    <source>
        <dbReference type="EMBL" id="MBB6674699.1"/>
    </source>
</evidence>
<gene>
    <name evidence="4" type="ORF">H7C19_28865</name>
</gene>
<feature type="binding site" evidence="3">
    <location>
        <position position="32"/>
    </location>
    <ligand>
        <name>a divalent metal cation</name>
        <dbReference type="ChEBI" id="CHEBI:60240"/>
    </ligand>
</feature>
<dbReference type="InterPro" id="IPR007837">
    <property type="entry name" value="DinB"/>
</dbReference>
<keyword evidence="2 3" id="KW-0479">Metal-binding</keyword>
<evidence type="ECO:0000256" key="2">
    <source>
        <dbReference type="ARBA" id="ARBA00022723"/>
    </source>
</evidence>
<sequence>MNEPIRRKIPWRNEDEVVVRTPVQLLLHTVTHEYHHKGQVVTMARQMGYIPPNTDVLGIEPD</sequence>
<dbReference type="Pfam" id="PF05163">
    <property type="entry name" value="DinB"/>
    <property type="match status" value="1"/>
</dbReference>
<dbReference type="Gene3D" id="1.20.120.450">
    <property type="entry name" value="dinb family like domain"/>
    <property type="match status" value="1"/>
</dbReference>
<proteinExistence type="inferred from homology"/>
<organism evidence="4 5">
    <name type="scientific">Cohnella nanjingensis</name>
    <dbReference type="NCBI Taxonomy" id="1387779"/>
    <lineage>
        <taxon>Bacteria</taxon>
        <taxon>Bacillati</taxon>
        <taxon>Bacillota</taxon>
        <taxon>Bacilli</taxon>
        <taxon>Bacillales</taxon>
        <taxon>Paenibacillaceae</taxon>
        <taxon>Cohnella</taxon>
    </lineage>
</organism>
<feature type="binding site" evidence="3">
    <location>
        <position position="36"/>
    </location>
    <ligand>
        <name>a divalent metal cation</name>
        <dbReference type="ChEBI" id="CHEBI:60240"/>
    </ligand>
</feature>
<protein>
    <recommendedName>
        <fullName evidence="6">Damage-inducible protein DinB</fullName>
    </recommendedName>
</protein>
<keyword evidence="5" id="KW-1185">Reference proteome</keyword>
<dbReference type="AlphaFoldDB" id="A0A7X0RW02"/>
<dbReference type="EMBL" id="JACJVP010000051">
    <property type="protein sequence ID" value="MBB6674699.1"/>
    <property type="molecule type" value="Genomic_DNA"/>
</dbReference>
<dbReference type="SUPFAM" id="SSF109854">
    <property type="entry name" value="DinB/YfiT-like putative metalloenzymes"/>
    <property type="match status" value="1"/>
</dbReference>
<name>A0A7X0RW02_9BACL</name>
<dbReference type="GO" id="GO:0046872">
    <property type="term" value="F:metal ion binding"/>
    <property type="evidence" value="ECO:0007669"/>
    <property type="project" value="UniProtKB-KW"/>
</dbReference>
<accession>A0A7X0RW02</accession>
<evidence type="ECO:0000313" key="5">
    <source>
        <dbReference type="Proteomes" id="UP000547209"/>
    </source>
</evidence>
<evidence type="ECO:0008006" key="6">
    <source>
        <dbReference type="Google" id="ProtNLM"/>
    </source>
</evidence>
<comment type="similarity">
    <text evidence="1">Belongs to the DinB family.</text>
</comment>
<evidence type="ECO:0000256" key="3">
    <source>
        <dbReference type="PIRSR" id="PIRSR607837-1"/>
    </source>
</evidence>
<dbReference type="PANTHER" id="PTHR37302:SF3">
    <property type="entry name" value="DAMAGE-INDUCIBLE PROTEIN DINB"/>
    <property type="match status" value="1"/>
</dbReference>
<dbReference type="Proteomes" id="UP000547209">
    <property type="component" value="Unassembled WGS sequence"/>
</dbReference>
<comment type="caution">
    <text evidence="4">The sequence shown here is derived from an EMBL/GenBank/DDBJ whole genome shotgun (WGS) entry which is preliminary data.</text>
</comment>
<dbReference type="InterPro" id="IPR034660">
    <property type="entry name" value="DinB/YfiT-like"/>
</dbReference>